<dbReference type="PANTHER" id="PTHR14942:SF9">
    <property type="entry name" value="OS02G0188500 PROTEIN"/>
    <property type="match status" value="1"/>
</dbReference>
<dbReference type="CDD" id="cd17058">
    <property type="entry name" value="Ubl_SNRNP25"/>
    <property type="match status" value="1"/>
</dbReference>
<gene>
    <name evidence="2" type="ORF">CIPAW_04G174500</name>
</gene>
<dbReference type="Pfam" id="PF18036">
    <property type="entry name" value="Ubiquitin_4"/>
    <property type="match status" value="2"/>
</dbReference>
<dbReference type="InterPro" id="IPR039690">
    <property type="entry name" value="SNRNP25"/>
</dbReference>
<accession>A0A8T1QWU8</accession>
<dbReference type="InterPro" id="IPR040610">
    <property type="entry name" value="SNRNP25_ubiquitin"/>
</dbReference>
<dbReference type="AlphaFoldDB" id="A0A8T1QWU8"/>
<evidence type="ECO:0000313" key="2">
    <source>
        <dbReference type="EMBL" id="KAG6658624.1"/>
    </source>
</evidence>
<dbReference type="EMBL" id="CM031812">
    <property type="protein sequence ID" value="KAG6658624.1"/>
    <property type="molecule type" value="Genomic_DNA"/>
</dbReference>
<proteinExistence type="predicted"/>
<dbReference type="PANTHER" id="PTHR14942">
    <property type="entry name" value="U11/U12 SMALL NUCLEAR RIBONUCLEOPROTEIN 25 KDA PROTEIN"/>
    <property type="match status" value="1"/>
</dbReference>
<protein>
    <recommendedName>
        <fullName evidence="1">SNRNP25 ubiquitin-like domain-containing protein</fullName>
    </recommendedName>
</protein>
<comment type="caution">
    <text evidence="2">The sequence shown here is derived from an EMBL/GenBank/DDBJ whole genome shotgun (WGS) entry which is preliminary data.</text>
</comment>
<dbReference type="GO" id="GO:0000398">
    <property type="term" value="P:mRNA splicing, via spliceosome"/>
    <property type="evidence" value="ECO:0007669"/>
    <property type="project" value="InterPro"/>
</dbReference>
<evidence type="ECO:0000259" key="1">
    <source>
        <dbReference type="Pfam" id="PF18036"/>
    </source>
</evidence>
<sequence>MWASVSSLSVWKSFAYRSLPQQPLKLSVHKLDGSCFELFVARTATIAELKEAVEEVFGHISPDDQDREDVTISWYVHYCDFLERKRTYTTGKTKCLVWSHFCLCYKGQKLVDDKAYIRLYGIKDEDQLYFVRHLSINDQEDWR</sequence>
<name>A0A8T1QWU8_CARIL</name>
<feature type="domain" description="SNRNP25 ubiquitin-like" evidence="1">
    <location>
        <begin position="24"/>
        <end position="75"/>
    </location>
</feature>
<reference evidence="2" key="1">
    <citation type="submission" date="2020-12" db="EMBL/GenBank/DDBJ databases">
        <title>WGS assembly of Carya illinoinensis cv. Pawnee.</title>
        <authorList>
            <person name="Platts A."/>
            <person name="Shu S."/>
            <person name="Wright S."/>
            <person name="Barry K."/>
            <person name="Edger P."/>
            <person name="Pires J.C."/>
            <person name="Schmutz J."/>
        </authorList>
    </citation>
    <scope>NUCLEOTIDE SEQUENCE</scope>
    <source>
        <tissue evidence="2">Leaf</tissue>
    </source>
</reference>
<dbReference type="Proteomes" id="UP000811609">
    <property type="component" value="Chromosome 4"/>
</dbReference>
<evidence type="ECO:0000313" key="3">
    <source>
        <dbReference type="Proteomes" id="UP000811609"/>
    </source>
</evidence>
<organism evidence="2 3">
    <name type="scientific">Carya illinoinensis</name>
    <name type="common">Pecan</name>
    <dbReference type="NCBI Taxonomy" id="32201"/>
    <lineage>
        <taxon>Eukaryota</taxon>
        <taxon>Viridiplantae</taxon>
        <taxon>Streptophyta</taxon>
        <taxon>Embryophyta</taxon>
        <taxon>Tracheophyta</taxon>
        <taxon>Spermatophyta</taxon>
        <taxon>Magnoliopsida</taxon>
        <taxon>eudicotyledons</taxon>
        <taxon>Gunneridae</taxon>
        <taxon>Pentapetalae</taxon>
        <taxon>rosids</taxon>
        <taxon>fabids</taxon>
        <taxon>Fagales</taxon>
        <taxon>Juglandaceae</taxon>
        <taxon>Carya</taxon>
    </lineage>
</organism>
<keyword evidence="3" id="KW-1185">Reference proteome</keyword>
<feature type="domain" description="SNRNP25 ubiquitin-like" evidence="1">
    <location>
        <begin position="97"/>
        <end position="134"/>
    </location>
</feature>